<feature type="active site" description="Nucleophile" evidence="4">
    <location>
        <position position="379"/>
    </location>
</feature>
<evidence type="ECO:0000256" key="4">
    <source>
        <dbReference type="PROSITE-ProRule" id="PRU10055"/>
    </source>
</evidence>
<dbReference type="PRINTS" id="PR00131">
    <property type="entry name" value="GLHYDRLASE1"/>
</dbReference>
<name>A0A510WKE8_ENTTH</name>
<evidence type="ECO:0000256" key="6">
    <source>
        <dbReference type="RuleBase" id="RU004468"/>
    </source>
</evidence>
<dbReference type="NCBIfam" id="NF007158">
    <property type="entry name" value="PRK09593.1"/>
    <property type="match status" value="1"/>
</dbReference>
<dbReference type="RefSeq" id="WP_071869159.1">
    <property type="nucleotide sequence ID" value="NZ_BJUG01000007.1"/>
</dbReference>
<dbReference type="InterPro" id="IPR001360">
    <property type="entry name" value="Glyco_hydro_1"/>
</dbReference>
<keyword evidence="3 6" id="KW-0326">Glycosidase</keyword>
<dbReference type="InterPro" id="IPR033132">
    <property type="entry name" value="GH_1_N_CS"/>
</dbReference>
<evidence type="ECO:0000256" key="3">
    <source>
        <dbReference type="ARBA" id="ARBA00023295"/>
    </source>
</evidence>
<evidence type="ECO:0000256" key="2">
    <source>
        <dbReference type="ARBA" id="ARBA00022801"/>
    </source>
</evidence>
<dbReference type="Proteomes" id="UP000321361">
    <property type="component" value="Unassembled WGS sequence"/>
</dbReference>
<evidence type="ECO:0000313" key="8">
    <source>
        <dbReference type="Proteomes" id="UP000321361"/>
    </source>
</evidence>
<dbReference type="InterPro" id="IPR018120">
    <property type="entry name" value="Glyco_hydro_1_AS"/>
</dbReference>
<dbReference type="FunFam" id="3.20.20.80:FF:000004">
    <property type="entry name" value="Beta-glucosidase 6-phospho-beta-glucosidase"/>
    <property type="match status" value="1"/>
</dbReference>
<gene>
    <name evidence="7" type="ORF">ETH01_14470</name>
</gene>
<protein>
    <submittedName>
        <fullName evidence="7">Glycosyl hydrolase</fullName>
    </submittedName>
</protein>
<dbReference type="OrthoDB" id="1637462at2"/>
<keyword evidence="2 6" id="KW-0378">Hydrolase</keyword>
<dbReference type="PROSITE" id="PS00653">
    <property type="entry name" value="GLYCOSYL_HYDROL_F1_2"/>
    <property type="match status" value="1"/>
</dbReference>
<comment type="caution">
    <text evidence="7">The sequence shown here is derived from an EMBL/GenBank/DDBJ whole genome shotgun (WGS) entry which is preliminary data.</text>
</comment>
<dbReference type="GO" id="GO:0005829">
    <property type="term" value="C:cytosol"/>
    <property type="evidence" value="ECO:0007669"/>
    <property type="project" value="TreeGrafter"/>
</dbReference>
<dbReference type="GO" id="GO:0008422">
    <property type="term" value="F:beta-glucosidase activity"/>
    <property type="evidence" value="ECO:0007669"/>
    <property type="project" value="TreeGrafter"/>
</dbReference>
<dbReference type="InterPro" id="IPR017853">
    <property type="entry name" value="GH"/>
</dbReference>
<dbReference type="PANTHER" id="PTHR10353">
    <property type="entry name" value="GLYCOSYL HYDROLASE"/>
    <property type="match status" value="1"/>
</dbReference>
<dbReference type="SUPFAM" id="SSF51445">
    <property type="entry name" value="(Trans)glycosidases"/>
    <property type="match status" value="1"/>
</dbReference>
<evidence type="ECO:0000313" key="7">
    <source>
        <dbReference type="EMBL" id="GEK37160.1"/>
    </source>
</evidence>
<dbReference type="Gene3D" id="3.20.20.80">
    <property type="entry name" value="Glycosidases"/>
    <property type="match status" value="1"/>
</dbReference>
<dbReference type="PANTHER" id="PTHR10353:SF122">
    <property type="entry name" value="6-PHOSPHO-BETA-GLUCOSIDASE ASCB-RELATED"/>
    <property type="match status" value="1"/>
</dbReference>
<reference evidence="7 8" key="1">
    <citation type="submission" date="2019-07" db="EMBL/GenBank/DDBJ databases">
        <title>Whole genome shotgun sequence of Enterococcus thailandicus NBRC 101867.</title>
        <authorList>
            <person name="Hosoyama A."/>
            <person name="Uohara A."/>
            <person name="Ohji S."/>
            <person name="Ichikawa N."/>
        </authorList>
    </citation>
    <scope>NUCLEOTIDE SEQUENCE [LARGE SCALE GENOMIC DNA]</scope>
    <source>
        <strain evidence="7 8">NBRC 101867</strain>
    </source>
</reference>
<dbReference type="PROSITE" id="PS00572">
    <property type="entry name" value="GLYCOSYL_HYDROL_F1_1"/>
    <property type="match status" value="1"/>
</dbReference>
<organism evidence="7 8">
    <name type="scientific">Enterococcus thailandicus</name>
    <dbReference type="NCBI Taxonomy" id="417368"/>
    <lineage>
        <taxon>Bacteria</taxon>
        <taxon>Bacillati</taxon>
        <taxon>Bacillota</taxon>
        <taxon>Bacilli</taxon>
        <taxon>Lactobacillales</taxon>
        <taxon>Enterococcaceae</taxon>
        <taxon>Enterococcus</taxon>
    </lineage>
</organism>
<dbReference type="EMBL" id="BJUG01000007">
    <property type="protein sequence ID" value="GEK37160.1"/>
    <property type="molecule type" value="Genomic_DNA"/>
</dbReference>
<dbReference type="GO" id="GO:0016052">
    <property type="term" value="P:carbohydrate catabolic process"/>
    <property type="evidence" value="ECO:0007669"/>
    <property type="project" value="TreeGrafter"/>
</dbReference>
<proteinExistence type="inferred from homology"/>
<evidence type="ECO:0000256" key="1">
    <source>
        <dbReference type="ARBA" id="ARBA00010838"/>
    </source>
</evidence>
<comment type="similarity">
    <text evidence="1 5">Belongs to the glycosyl hydrolase 1 family.</text>
</comment>
<accession>A0A510WKE8</accession>
<dbReference type="Pfam" id="PF00232">
    <property type="entry name" value="Glyco_hydro_1"/>
    <property type="match status" value="1"/>
</dbReference>
<dbReference type="AlphaFoldDB" id="A0A510WKE8"/>
<evidence type="ECO:0000256" key="5">
    <source>
        <dbReference type="RuleBase" id="RU003690"/>
    </source>
</evidence>
<sequence>MTTRFSKEFLWGGATAANQLEGAFDRDGKGLSVADAMPGGKQRFAIIGSEDFDWTIDEETYIYPNHRGIEHYDRFKEDIALFAEMNFKCYRFSIAWSRIFPQGDELTPNEAGLRFYDQLIDECLKYGIEPVITISHYEMPLNLAKKYGGWKNRELITFYERFAETVLTRYHEKVKYWMTFNEINSAFHFPALSQGLVQSNGAADYQNIFQAWHNQFVASSKAVKIAHELRSDIEVGCMIIYATTYSIDANPVNQVATMIQNQEFNFFCTDVQVRGEYPAYTARTYAKYGVDASLLEQTAEDFELLKSYPVDYIGFSYYMSSAVDEVSPEADTSIGNLLGGVKNPFLEASEWGWQIDPDGLRIALNELYNRYEKPLFIVENGLGAIDEVKPDGTIDDDYRIDYLRRHIDAMADAVADGVDLMGYTPWGCIDLVSASTGEMSKRYGFIYVDLDDNGAGTLNRSKKKSFDWYKEVIKTNGERA</sequence>